<gene>
    <name evidence="1" type="ORF">S01H1_31823</name>
</gene>
<sequence>WTSWTPLSYWCRPDNLFVPIPWVLWRDRDPAIQLIDRAAEYNWPGGFTPDYPSFINEQADIEYQTTLTIESLWIPRPDVCGPFWPGELCPPHLVANTPEFMQSHRQA</sequence>
<organism evidence="1">
    <name type="scientific">marine sediment metagenome</name>
    <dbReference type="NCBI Taxonomy" id="412755"/>
    <lineage>
        <taxon>unclassified sequences</taxon>
        <taxon>metagenomes</taxon>
        <taxon>ecological metagenomes</taxon>
    </lineage>
</organism>
<name>X0TZ09_9ZZZZ</name>
<dbReference type="AlphaFoldDB" id="X0TZ09"/>
<accession>X0TZ09</accession>
<reference evidence="1" key="1">
    <citation type="journal article" date="2014" name="Front. Microbiol.">
        <title>High frequency of phylogenetically diverse reductive dehalogenase-homologous genes in deep subseafloor sedimentary metagenomes.</title>
        <authorList>
            <person name="Kawai M."/>
            <person name="Futagami T."/>
            <person name="Toyoda A."/>
            <person name="Takaki Y."/>
            <person name="Nishi S."/>
            <person name="Hori S."/>
            <person name="Arai W."/>
            <person name="Tsubouchi T."/>
            <person name="Morono Y."/>
            <person name="Uchiyama I."/>
            <person name="Ito T."/>
            <person name="Fujiyama A."/>
            <person name="Inagaki F."/>
            <person name="Takami H."/>
        </authorList>
    </citation>
    <scope>NUCLEOTIDE SEQUENCE</scope>
    <source>
        <strain evidence="1">Expedition CK06-06</strain>
    </source>
</reference>
<feature type="non-terminal residue" evidence="1">
    <location>
        <position position="1"/>
    </location>
</feature>
<evidence type="ECO:0000313" key="1">
    <source>
        <dbReference type="EMBL" id="GAF93372.1"/>
    </source>
</evidence>
<comment type="caution">
    <text evidence="1">The sequence shown here is derived from an EMBL/GenBank/DDBJ whole genome shotgun (WGS) entry which is preliminary data.</text>
</comment>
<protein>
    <submittedName>
        <fullName evidence="1">Uncharacterized protein</fullName>
    </submittedName>
</protein>
<dbReference type="EMBL" id="BARS01019661">
    <property type="protein sequence ID" value="GAF93372.1"/>
    <property type="molecule type" value="Genomic_DNA"/>
</dbReference>
<proteinExistence type="predicted"/>